<feature type="compositionally biased region" description="Gly residues" evidence="5">
    <location>
        <begin position="404"/>
        <end position="415"/>
    </location>
</feature>
<comment type="caution">
    <text evidence="7">The sequence shown here is derived from an EMBL/GenBank/DDBJ whole genome shotgun (WGS) entry which is preliminary data.</text>
</comment>
<gene>
    <name evidence="7" type="ORF">BDN70DRAFT_805702</name>
</gene>
<protein>
    <submittedName>
        <fullName evidence="7">Uncharacterized protein</fullName>
    </submittedName>
</protein>
<evidence type="ECO:0000256" key="4">
    <source>
        <dbReference type="ARBA" id="ARBA00023136"/>
    </source>
</evidence>
<feature type="region of interest" description="Disordered" evidence="5">
    <location>
        <begin position="164"/>
        <end position="196"/>
    </location>
</feature>
<organism evidence="7 8">
    <name type="scientific">Pholiota conissans</name>
    <dbReference type="NCBI Taxonomy" id="109636"/>
    <lineage>
        <taxon>Eukaryota</taxon>
        <taxon>Fungi</taxon>
        <taxon>Dikarya</taxon>
        <taxon>Basidiomycota</taxon>
        <taxon>Agaricomycotina</taxon>
        <taxon>Agaricomycetes</taxon>
        <taxon>Agaricomycetidae</taxon>
        <taxon>Agaricales</taxon>
        <taxon>Agaricineae</taxon>
        <taxon>Strophariaceae</taxon>
        <taxon>Pholiota</taxon>
    </lineage>
</organism>
<dbReference type="OrthoDB" id="3267813at2759"/>
<feature type="compositionally biased region" description="Acidic residues" evidence="5">
    <location>
        <begin position="251"/>
        <end position="260"/>
    </location>
</feature>
<keyword evidence="3 6" id="KW-1133">Transmembrane helix</keyword>
<feature type="compositionally biased region" description="Low complexity" evidence="5">
    <location>
        <begin position="166"/>
        <end position="186"/>
    </location>
</feature>
<evidence type="ECO:0000313" key="7">
    <source>
        <dbReference type="EMBL" id="KAF9480178.1"/>
    </source>
</evidence>
<feature type="compositionally biased region" description="Polar residues" evidence="5">
    <location>
        <begin position="321"/>
        <end position="335"/>
    </location>
</feature>
<keyword evidence="2 6" id="KW-0812">Transmembrane</keyword>
<name>A0A9P5Z3V5_9AGAR</name>
<dbReference type="InterPro" id="IPR051694">
    <property type="entry name" value="Immunoregulatory_rcpt-like"/>
</dbReference>
<proteinExistence type="predicted"/>
<keyword evidence="8" id="KW-1185">Reference proteome</keyword>
<feature type="region of interest" description="Disordered" evidence="5">
    <location>
        <begin position="248"/>
        <end position="424"/>
    </location>
</feature>
<comment type="subcellular location">
    <subcellularLocation>
        <location evidence="1">Membrane</location>
        <topology evidence="1">Single-pass membrane protein</topology>
    </subcellularLocation>
</comment>
<dbReference type="EMBL" id="MU155199">
    <property type="protein sequence ID" value="KAF9480178.1"/>
    <property type="molecule type" value="Genomic_DNA"/>
</dbReference>
<evidence type="ECO:0000256" key="5">
    <source>
        <dbReference type="SAM" id="MobiDB-lite"/>
    </source>
</evidence>
<sequence>MDIPFSGNANSVTFALPYPENSQFVAVVSDATGFGSGGTSVAAQVTASNNATCFDTTKSVSPLFVFSIVPLYQIVQCVDTRIWWDPATVQGTPNFLGVIPGGQSFAIPEGQITNVTEEGTGFTWKPAVRGGTTLILVGGDSRGNGTAGSSLNVVSTGINNDASCLSDSSPSSTPGSPAGGSYPTSTNGGGVGWSSTTNSGGGSTNVGAIVGGVIGGLALIIIALILLWFFRKRGRTQHRYKERPVDLINAGEDDDDDDDDPRASHGGVGGASVRRNELPQYYQPEPFMVPDPTLDGRSSLHGGTQTGTTTDDLEGRRPLSGATSSFYTRATTPDTASGFGFGAGAGSSSHAGERRKGGAPRPMRAVNIIQHDDAGPSLPLEDGKEEEPETIELPPAYTAVGRSRAGGGEENGGGGAPPPATAAA</sequence>
<keyword evidence="4 6" id="KW-0472">Membrane</keyword>
<accession>A0A9P5Z3V5</accession>
<evidence type="ECO:0000313" key="8">
    <source>
        <dbReference type="Proteomes" id="UP000807469"/>
    </source>
</evidence>
<dbReference type="Proteomes" id="UP000807469">
    <property type="component" value="Unassembled WGS sequence"/>
</dbReference>
<evidence type="ECO:0000256" key="2">
    <source>
        <dbReference type="ARBA" id="ARBA00022692"/>
    </source>
</evidence>
<evidence type="ECO:0000256" key="3">
    <source>
        <dbReference type="ARBA" id="ARBA00022989"/>
    </source>
</evidence>
<dbReference type="PANTHER" id="PTHR15549">
    <property type="entry name" value="PAIRED IMMUNOGLOBULIN-LIKE TYPE 2 RECEPTOR"/>
    <property type="match status" value="1"/>
</dbReference>
<dbReference type="GO" id="GO:0071944">
    <property type="term" value="C:cell periphery"/>
    <property type="evidence" value="ECO:0007669"/>
    <property type="project" value="UniProtKB-ARBA"/>
</dbReference>
<evidence type="ECO:0000256" key="1">
    <source>
        <dbReference type="ARBA" id="ARBA00004167"/>
    </source>
</evidence>
<dbReference type="AlphaFoldDB" id="A0A9P5Z3V5"/>
<reference evidence="7" key="1">
    <citation type="submission" date="2020-11" db="EMBL/GenBank/DDBJ databases">
        <authorList>
            <consortium name="DOE Joint Genome Institute"/>
            <person name="Ahrendt S."/>
            <person name="Riley R."/>
            <person name="Andreopoulos W."/>
            <person name="Labutti K."/>
            <person name="Pangilinan J."/>
            <person name="Ruiz-Duenas F.J."/>
            <person name="Barrasa J.M."/>
            <person name="Sanchez-Garcia M."/>
            <person name="Camarero S."/>
            <person name="Miyauchi S."/>
            <person name="Serrano A."/>
            <person name="Linde D."/>
            <person name="Babiker R."/>
            <person name="Drula E."/>
            <person name="Ayuso-Fernandez I."/>
            <person name="Pacheco R."/>
            <person name="Padilla G."/>
            <person name="Ferreira P."/>
            <person name="Barriuso J."/>
            <person name="Kellner H."/>
            <person name="Castanera R."/>
            <person name="Alfaro M."/>
            <person name="Ramirez L."/>
            <person name="Pisabarro A.G."/>
            <person name="Kuo A."/>
            <person name="Tritt A."/>
            <person name="Lipzen A."/>
            <person name="He G."/>
            <person name="Yan M."/>
            <person name="Ng V."/>
            <person name="Cullen D."/>
            <person name="Martin F."/>
            <person name="Rosso M.-N."/>
            <person name="Henrissat B."/>
            <person name="Hibbett D."/>
            <person name="Martinez A.T."/>
            <person name="Grigoriev I.V."/>
        </authorList>
    </citation>
    <scope>NUCLEOTIDE SEQUENCE</scope>
    <source>
        <strain evidence="7">CIRM-BRFM 674</strain>
    </source>
</reference>
<dbReference type="GO" id="GO:0016020">
    <property type="term" value="C:membrane"/>
    <property type="evidence" value="ECO:0007669"/>
    <property type="project" value="UniProtKB-SubCell"/>
</dbReference>
<feature type="transmembrane region" description="Helical" evidence="6">
    <location>
        <begin position="206"/>
        <end position="230"/>
    </location>
</feature>
<evidence type="ECO:0000256" key="6">
    <source>
        <dbReference type="SAM" id="Phobius"/>
    </source>
</evidence>